<dbReference type="EMBL" id="JWIO01000058">
    <property type="protein sequence ID" value="KLL09794.1"/>
    <property type="molecule type" value="Genomic_DNA"/>
</dbReference>
<evidence type="ECO:0000313" key="2">
    <source>
        <dbReference type="EMBL" id="KLL09794.1"/>
    </source>
</evidence>
<dbReference type="Pfam" id="PF12680">
    <property type="entry name" value="SnoaL_2"/>
    <property type="match status" value="1"/>
</dbReference>
<proteinExistence type="predicted"/>
<dbReference type="InterPro" id="IPR037401">
    <property type="entry name" value="SnoaL-like"/>
</dbReference>
<dbReference type="InterPro" id="IPR032710">
    <property type="entry name" value="NTF2-like_dom_sf"/>
</dbReference>
<protein>
    <recommendedName>
        <fullName evidence="1">SnoaL-like domain-containing protein</fullName>
    </recommendedName>
</protein>
<evidence type="ECO:0000259" key="1">
    <source>
        <dbReference type="Pfam" id="PF12680"/>
    </source>
</evidence>
<comment type="caution">
    <text evidence="2">The sequence shown here is derived from an EMBL/GenBank/DDBJ whole genome shotgun (WGS) entry which is preliminary data.</text>
</comment>
<dbReference type="Gene3D" id="3.10.450.50">
    <property type="match status" value="1"/>
</dbReference>
<feature type="domain" description="SnoaL-like" evidence="1">
    <location>
        <begin position="13"/>
        <end position="118"/>
    </location>
</feature>
<dbReference type="SUPFAM" id="SSF54427">
    <property type="entry name" value="NTF2-like"/>
    <property type="match status" value="1"/>
</dbReference>
<dbReference type="Proteomes" id="UP000035425">
    <property type="component" value="Unassembled WGS sequence"/>
</dbReference>
<evidence type="ECO:0000313" key="3">
    <source>
        <dbReference type="Proteomes" id="UP000035425"/>
    </source>
</evidence>
<keyword evidence="3" id="KW-1185">Reference proteome</keyword>
<sequence>MVTPWEHPHATAVHNLMRAFTERDRPTIEALLAPGCVWRVPGHNALAGEYAGRAEVMGLFGMMRRILTQPATFEVIDIAMSGDRVIVFQYGVITIGDRVLRMKERLIYRFEADLIAEVDEFQYDQAAFDAVFAVGLTAGSGPT</sequence>
<organism evidence="2 3">
    <name type="scientific">Protofrankia coriariae</name>
    <dbReference type="NCBI Taxonomy" id="1562887"/>
    <lineage>
        <taxon>Bacteria</taxon>
        <taxon>Bacillati</taxon>
        <taxon>Actinomycetota</taxon>
        <taxon>Actinomycetes</taxon>
        <taxon>Frankiales</taxon>
        <taxon>Frankiaceae</taxon>
        <taxon>Protofrankia</taxon>
    </lineage>
</organism>
<dbReference type="RefSeq" id="WP_047224986.1">
    <property type="nucleotide sequence ID" value="NZ_JWIO01000058.1"/>
</dbReference>
<gene>
    <name evidence="2" type="ORF">FrCorBMG51_22420</name>
</gene>
<reference evidence="2 3" key="1">
    <citation type="submission" date="2014-12" db="EMBL/GenBank/DDBJ databases">
        <title>Frankia sp. BMG5.1 draft genome.</title>
        <authorList>
            <person name="Gtari M."/>
            <person name="Ghodhbane-Gtari F."/>
            <person name="Nouioui I."/>
            <person name="Ktari A."/>
            <person name="Hezbri K."/>
            <person name="Mimouni W."/>
            <person name="Sbissi I."/>
            <person name="Ayari A."/>
            <person name="Yamanaka T."/>
            <person name="Normand P."/>
            <person name="Tisa L.S."/>
            <person name="Boudabous A."/>
        </authorList>
    </citation>
    <scope>NUCLEOTIDE SEQUENCE [LARGE SCALE GENOMIC DNA]</scope>
    <source>
        <strain evidence="2 3">BMG5.1</strain>
    </source>
</reference>
<name>A0ABR5EZA6_9ACTN</name>
<accession>A0ABR5EZA6</accession>